<keyword evidence="1" id="KW-1133">Transmembrane helix</keyword>
<dbReference type="PANTHER" id="PTHR34220:SF7">
    <property type="entry name" value="SENSOR HISTIDINE KINASE YPDA"/>
    <property type="match status" value="1"/>
</dbReference>
<organism evidence="3 4">
    <name type="scientific">Aquimarina litoralis</name>
    <dbReference type="NCBI Taxonomy" id="584605"/>
    <lineage>
        <taxon>Bacteria</taxon>
        <taxon>Pseudomonadati</taxon>
        <taxon>Bacteroidota</taxon>
        <taxon>Flavobacteriia</taxon>
        <taxon>Flavobacteriales</taxon>
        <taxon>Flavobacteriaceae</taxon>
        <taxon>Aquimarina</taxon>
    </lineage>
</organism>
<feature type="transmembrane region" description="Helical" evidence="1">
    <location>
        <begin position="6"/>
        <end position="26"/>
    </location>
</feature>
<feature type="transmembrane region" description="Helical" evidence="1">
    <location>
        <begin position="103"/>
        <end position="124"/>
    </location>
</feature>
<dbReference type="InterPro" id="IPR050640">
    <property type="entry name" value="Bact_2-comp_sensor_kinase"/>
</dbReference>
<protein>
    <recommendedName>
        <fullName evidence="2">Signal transduction histidine kinase internal region domain-containing protein</fullName>
    </recommendedName>
</protein>
<dbReference type="Proteomes" id="UP001501758">
    <property type="component" value="Unassembled WGS sequence"/>
</dbReference>
<name>A0ABP3TZ91_9FLAO</name>
<feature type="transmembrane region" description="Helical" evidence="1">
    <location>
        <begin position="38"/>
        <end position="56"/>
    </location>
</feature>
<keyword evidence="1" id="KW-0472">Membrane</keyword>
<evidence type="ECO:0000259" key="2">
    <source>
        <dbReference type="Pfam" id="PF06580"/>
    </source>
</evidence>
<evidence type="ECO:0000256" key="1">
    <source>
        <dbReference type="SAM" id="Phobius"/>
    </source>
</evidence>
<gene>
    <name evidence="3" type="ORF">GCM10009430_22270</name>
</gene>
<sequence>MKSTFLNKEVWFQLILHVVVFTFYSFDRRNPEIQFYQYVFFLNFVIAGLIINYILLPKFLYPGAYLKFAFYVSLVVASVIFIEEEILEKIYFPDTRGTRFLGIVFNLMGTLPTLSILAGFKFGWDALIQQKEVKELRDSVKESELQFLKSQINPHFLFNNLNNLYSYAIEKSPRTPEIILELSGVLRYMLYECKSEYVSLSKEIEQLENFINLGRLQIEGRGNVSFTKEIVQSNFRIAPLILVVFVENAFKHGGSSQTEGIEIDINLNVTEKGLLHFTCTNTFKSESNTNNLDSGIGLENVKKRLVIMYPKLHTLVINSNQEKYKVELTIDLKNAK</sequence>
<dbReference type="InterPro" id="IPR010559">
    <property type="entry name" value="Sig_transdc_His_kin_internal"/>
</dbReference>
<accession>A0ABP3TZ91</accession>
<dbReference type="Pfam" id="PF06580">
    <property type="entry name" value="His_kinase"/>
    <property type="match status" value="1"/>
</dbReference>
<feature type="domain" description="Signal transduction histidine kinase internal region" evidence="2">
    <location>
        <begin position="143"/>
        <end position="219"/>
    </location>
</feature>
<proteinExistence type="predicted"/>
<dbReference type="PANTHER" id="PTHR34220">
    <property type="entry name" value="SENSOR HISTIDINE KINASE YPDA"/>
    <property type="match status" value="1"/>
</dbReference>
<comment type="caution">
    <text evidence="3">The sequence shown here is derived from an EMBL/GenBank/DDBJ whole genome shotgun (WGS) entry which is preliminary data.</text>
</comment>
<dbReference type="Gene3D" id="3.30.565.10">
    <property type="entry name" value="Histidine kinase-like ATPase, C-terminal domain"/>
    <property type="match status" value="1"/>
</dbReference>
<dbReference type="InterPro" id="IPR036890">
    <property type="entry name" value="HATPase_C_sf"/>
</dbReference>
<dbReference type="EMBL" id="BAAAGE010000002">
    <property type="protein sequence ID" value="GAA0721232.1"/>
    <property type="molecule type" value="Genomic_DNA"/>
</dbReference>
<feature type="transmembrane region" description="Helical" evidence="1">
    <location>
        <begin position="62"/>
        <end position="82"/>
    </location>
</feature>
<reference evidence="4" key="1">
    <citation type="journal article" date="2019" name="Int. J. Syst. Evol. Microbiol.">
        <title>The Global Catalogue of Microorganisms (GCM) 10K type strain sequencing project: providing services to taxonomists for standard genome sequencing and annotation.</title>
        <authorList>
            <consortium name="The Broad Institute Genomics Platform"/>
            <consortium name="The Broad Institute Genome Sequencing Center for Infectious Disease"/>
            <person name="Wu L."/>
            <person name="Ma J."/>
        </authorList>
    </citation>
    <scope>NUCLEOTIDE SEQUENCE [LARGE SCALE GENOMIC DNA]</scope>
    <source>
        <strain evidence="4">JCM 15974</strain>
    </source>
</reference>
<evidence type="ECO:0000313" key="3">
    <source>
        <dbReference type="EMBL" id="GAA0721232.1"/>
    </source>
</evidence>
<keyword evidence="1" id="KW-0812">Transmembrane</keyword>
<dbReference type="RefSeq" id="WP_343912386.1">
    <property type="nucleotide sequence ID" value="NZ_BAAAGE010000002.1"/>
</dbReference>
<keyword evidence="4" id="KW-1185">Reference proteome</keyword>
<evidence type="ECO:0000313" key="4">
    <source>
        <dbReference type="Proteomes" id="UP001501758"/>
    </source>
</evidence>